<feature type="compositionally biased region" description="Polar residues" evidence="1">
    <location>
        <begin position="42"/>
        <end position="51"/>
    </location>
</feature>
<evidence type="ECO:0000256" key="1">
    <source>
        <dbReference type="SAM" id="MobiDB-lite"/>
    </source>
</evidence>
<reference evidence="2" key="1">
    <citation type="submission" date="2020-11" db="EMBL/GenBank/DDBJ databases">
        <authorList>
            <person name="Tran Van P."/>
        </authorList>
    </citation>
    <scope>NUCLEOTIDE SEQUENCE</scope>
</reference>
<dbReference type="EMBL" id="CAJPVJ010018974">
    <property type="protein sequence ID" value="CAG2177146.1"/>
    <property type="molecule type" value="Genomic_DNA"/>
</dbReference>
<evidence type="ECO:0000313" key="3">
    <source>
        <dbReference type="Proteomes" id="UP000728032"/>
    </source>
</evidence>
<dbReference type="EMBL" id="OC933799">
    <property type="protein sequence ID" value="CAD7660008.1"/>
    <property type="molecule type" value="Genomic_DNA"/>
</dbReference>
<name>A0A7R9QX17_9ACAR</name>
<sequence>MTTDDKTDSKSETNGRSESSTTTQTGAATDGQRVDTKIPVIQSGSGSDDTNCAQIQSIDECLN</sequence>
<proteinExistence type="predicted"/>
<dbReference type="Proteomes" id="UP000728032">
    <property type="component" value="Unassembled WGS sequence"/>
</dbReference>
<feature type="non-terminal residue" evidence="2">
    <location>
        <position position="1"/>
    </location>
</feature>
<organism evidence="2">
    <name type="scientific">Oppiella nova</name>
    <dbReference type="NCBI Taxonomy" id="334625"/>
    <lineage>
        <taxon>Eukaryota</taxon>
        <taxon>Metazoa</taxon>
        <taxon>Ecdysozoa</taxon>
        <taxon>Arthropoda</taxon>
        <taxon>Chelicerata</taxon>
        <taxon>Arachnida</taxon>
        <taxon>Acari</taxon>
        <taxon>Acariformes</taxon>
        <taxon>Sarcoptiformes</taxon>
        <taxon>Oribatida</taxon>
        <taxon>Brachypylina</taxon>
        <taxon>Oppioidea</taxon>
        <taxon>Oppiidae</taxon>
        <taxon>Oppiella</taxon>
    </lineage>
</organism>
<keyword evidence="3" id="KW-1185">Reference proteome</keyword>
<feature type="compositionally biased region" description="Basic and acidic residues" evidence="1">
    <location>
        <begin position="1"/>
        <end position="15"/>
    </location>
</feature>
<protein>
    <submittedName>
        <fullName evidence="2">Uncharacterized protein</fullName>
    </submittedName>
</protein>
<accession>A0A7R9QX17</accession>
<evidence type="ECO:0000313" key="2">
    <source>
        <dbReference type="EMBL" id="CAD7660008.1"/>
    </source>
</evidence>
<feature type="compositionally biased region" description="Low complexity" evidence="1">
    <location>
        <begin position="19"/>
        <end position="31"/>
    </location>
</feature>
<dbReference type="AlphaFoldDB" id="A0A7R9QX17"/>
<feature type="region of interest" description="Disordered" evidence="1">
    <location>
        <begin position="1"/>
        <end position="51"/>
    </location>
</feature>
<gene>
    <name evidence="2" type="ORF">ONB1V03_LOCUS16579</name>
</gene>